<feature type="transmembrane region" description="Helical" evidence="6">
    <location>
        <begin position="465"/>
        <end position="483"/>
    </location>
</feature>
<dbReference type="OrthoDB" id="9814290at2"/>
<feature type="transmembrane region" description="Helical" evidence="6">
    <location>
        <begin position="871"/>
        <end position="898"/>
    </location>
</feature>
<sequence length="1046" mass="119151">MKKLLKNLFSMEVMTVLMLLFAFACAVGTFVENDYGTLAARSFVYNQTWFELIMVILTIGSILNIIWFKMYKIKKFFIFFIHISFAFLLIGSALTRYVGFEAIMTIPESTIQNKMLSNDEYIQATLFDKDNKQLLKKDEKVLMTQLSQTDFELDLNEDINLRFKRFVPNAAEKIITVENGKPLVNLIITSMAGAKSIDLQNEKIYESKFANFSLNKEIKDESKSKIYFITKDKKVYIKSNIGLSFEYMDGTKRGTIKANEALPLRDDVIYTVAQTRFATPDFSASGKVEVVSLKKELVKKEKVLNAVIVDLKIANKIEEIALFGKGGSNEGYTKTLKLDGEKTLKLSWGAKVLELPFSIYLGDFKLERYPGSNSPSAYSSDVKVYDTKDDVTFEQTISMNNTLSYKGYKFFQSSYTMNESATILSVNKDPGVIPTYIGYALLFTGLFLSLFMKNGRFRKLANKKYELKNISTAIVLSILFLFGSDLKAQENTADLKIIKNIDINHANKLGKVLIQDYQGRIKPINSLAIEIMNKVIRKESLYGLNANQLFISMIINPREWQKLPIIKVKNDELKKLLGIKQSDKYFSFDNVYNQFGSYKFEDDLELINQKKPSQRTKFDKELIKVDERLNIIYNLFTGAFLKLFPKIEDKNNKWLDPTLAISVINDGVGALQKNEAEVIASLMDNYFIALKDANENNGSWEKADYALQKIQDYQNKYGKEVMPNSFKIDAELMFNKYNIFNNLTPAYLVLGLVLLALVFYKIFKPMVKLEKISKIFLSLFVVLFFVHTFGLALRWYVSGHAPWSNGYESMIYIAWAIVLSGIIFSKQSVLALATTSLLSGITLFVAHLSWLEPQITTLTPVLKSYWLTIHVSVITASYGFLALCALLGFLTLVFYIFLDKNKDDLKQESLKVSIKEARRINEMSMIIGIVLLVIGNFLGGIWANESWGRYWGWDPKETWTLVSILIYAVILHLQYIKGLASNFLFSALSLVAYASIVMTYFGVNYYLSGLHSYAAGDPIPIPTFVPITIIVILVLILVSFRNRKLV</sequence>
<feature type="transmembrane region" description="Helical" evidence="6">
    <location>
        <begin position="436"/>
        <end position="453"/>
    </location>
</feature>
<dbReference type="PANTHER" id="PTHR30071">
    <property type="entry name" value="HEME EXPORTER PROTEIN C"/>
    <property type="match status" value="1"/>
</dbReference>
<evidence type="ECO:0000313" key="10">
    <source>
        <dbReference type="Proteomes" id="UP000308901"/>
    </source>
</evidence>
<feature type="domain" description="Cytochrome c assembly protein" evidence="7">
    <location>
        <begin position="803"/>
        <end position="1011"/>
    </location>
</feature>
<feature type="transmembrane region" description="Helical" evidence="6">
    <location>
        <begin position="830"/>
        <end position="851"/>
    </location>
</feature>
<evidence type="ECO:0000259" key="7">
    <source>
        <dbReference type="Pfam" id="PF01578"/>
    </source>
</evidence>
<keyword evidence="2 6" id="KW-0812">Transmembrane</keyword>
<evidence type="ECO:0000256" key="6">
    <source>
        <dbReference type="SAM" id="Phobius"/>
    </source>
</evidence>
<dbReference type="Pfam" id="PF01578">
    <property type="entry name" value="Cytochrom_C_asm"/>
    <property type="match status" value="1"/>
</dbReference>
<evidence type="ECO:0000256" key="1">
    <source>
        <dbReference type="ARBA" id="ARBA00004141"/>
    </source>
</evidence>
<proteinExistence type="predicted"/>
<dbReference type="GO" id="GO:0020037">
    <property type="term" value="F:heme binding"/>
    <property type="evidence" value="ECO:0007669"/>
    <property type="project" value="InterPro"/>
</dbReference>
<name>A0A5R8Y025_9BACT</name>
<keyword evidence="4 6" id="KW-1133">Transmembrane helix</keyword>
<feature type="transmembrane region" description="Helical" evidence="6">
    <location>
        <begin position="49"/>
        <end position="67"/>
    </location>
</feature>
<dbReference type="PANTHER" id="PTHR30071:SF1">
    <property type="entry name" value="CYTOCHROME B_B6 PROTEIN-RELATED"/>
    <property type="match status" value="1"/>
</dbReference>
<evidence type="ECO:0000256" key="5">
    <source>
        <dbReference type="ARBA" id="ARBA00023136"/>
    </source>
</evidence>
<organism evidence="9 10">
    <name type="scientific">Arcobacter arenosus</name>
    <dbReference type="NCBI Taxonomy" id="2576037"/>
    <lineage>
        <taxon>Bacteria</taxon>
        <taxon>Pseudomonadati</taxon>
        <taxon>Campylobacterota</taxon>
        <taxon>Epsilonproteobacteria</taxon>
        <taxon>Campylobacterales</taxon>
        <taxon>Arcobacteraceae</taxon>
        <taxon>Arcobacter</taxon>
    </lineage>
</organism>
<evidence type="ECO:0000313" key="9">
    <source>
        <dbReference type="EMBL" id="TLP37080.1"/>
    </source>
</evidence>
<evidence type="ECO:0000259" key="8">
    <source>
        <dbReference type="Pfam" id="PF05140"/>
    </source>
</evidence>
<dbReference type="GO" id="GO:0005886">
    <property type="term" value="C:plasma membrane"/>
    <property type="evidence" value="ECO:0007669"/>
    <property type="project" value="TreeGrafter"/>
</dbReference>
<dbReference type="InterPro" id="IPR002541">
    <property type="entry name" value="Cyt_c_assembly"/>
</dbReference>
<protein>
    <submittedName>
        <fullName evidence="9">Cytochrome C biogenesis protein</fullName>
    </submittedName>
</protein>
<feature type="transmembrane region" description="Helical" evidence="6">
    <location>
        <begin position="745"/>
        <end position="763"/>
    </location>
</feature>
<comment type="caution">
    <text evidence="9">The sequence shown here is derived from an EMBL/GenBank/DDBJ whole genome shotgun (WGS) entry which is preliminary data.</text>
</comment>
<dbReference type="GO" id="GO:0017004">
    <property type="term" value="P:cytochrome complex assembly"/>
    <property type="evidence" value="ECO:0007669"/>
    <property type="project" value="UniProtKB-KW"/>
</dbReference>
<feature type="transmembrane region" description="Helical" evidence="6">
    <location>
        <begin position="809"/>
        <end position="825"/>
    </location>
</feature>
<dbReference type="PROSITE" id="PS51257">
    <property type="entry name" value="PROKAR_LIPOPROTEIN"/>
    <property type="match status" value="1"/>
</dbReference>
<gene>
    <name evidence="9" type="ORF">FDK22_12620</name>
</gene>
<keyword evidence="10" id="KW-1185">Reference proteome</keyword>
<evidence type="ECO:0000256" key="3">
    <source>
        <dbReference type="ARBA" id="ARBA00022748"/>
    </source>
</evidence>
<feature type="transmembrane region" description="Helical" evidence="6">
    <location>
        <begin position="983"/>
        <end position="1007"/>
    </location>
</feature>
<evidence type="ECO:0000256" key="4">
    <source>
        <dbReference type="ARBA" id="ARBA00022989"/>
    </source>
</evidence>
<feature type="transmembrane region" description="Helical" evidence="6">
    <location>
        <begin position="1019"/>
        <end position="1040"/>
    </location>
</feature>
<dbReference type="InterPro" id="IPR007816">
    <property type="entry name" value="ResB-like_domain"/>
</dbReference>
<evidence type="ECO:0000256" key="2">
    <source>
        <dbReference type="ARBA" id="ARBA00022692"/>
    </source>
</evidence>
<dbReference type="RefSeq" id="WP_138153334.1">
    <property type="nucleotide sequence ID" value="NZ_VANU01000005.1"/>
</dbReference>
<comment type="subcellular location">
    <subcellularLocation>
        <location evidence="1">Membrane</location>
        <topology evidence="1">Multi-pass membrane protein</topology>
    </subcellularLocation>
</comment>
<feature type="transmembrane region" description="Helical" evidence="6">
    <location>
        <begin position="76"/>
        <end position="99"/>
    </location>
</feature>
<dbReference type="Pfam" id="PF05140">
    <property type="entry name" value="ResB"/>
    <property type="match status" value="1"/>
</dbReference>
<dbReference type="InterPro" id="IPR045062">
    <property type="entry name" value="Cyt_c_biogenesis_CcsA/CcmC"/>
</dbReference>
<keyword evidence="3" id="KW-0201">Cytochrome c-type biogenesis</keyword>
<feature type="transmembrane region" description="Helical" evidence="6">
    <location>
        <begin position="775"/>
        <end position="797"/>
    </location>
</feature>
<feature type="domain" description="ResB-like" evidence="8">
    <location>
        <begin position="345"/>
        <end position="420"/>
    </location>
</feature>
<dbReference type="EMBL" id="VANU01000005">
    <property type="protein sequence ID" value="TLP37080.1"/>
    <property type="molecule type" value="Genomic_DNA"/>
</dbReference>
<dbReference type="AlphaFoldDB" id="A0A5R8Y025"/>
<feature type="transmembrane region" description="Helical" evidence="6">
    <location>
        <begin position="919"/>
        <end position="938"/>
    </location>
</feature>
<accession>A0A5R8Y025</accession>
<reference evidence="9 10" key="1">
    <citation type="submission" date="2019-05" db="EMBL/GenBank/DDBJ databases">
        <title>Arcobacter sp. nov., isolated from sea sediment.</title>
        <authorList>
            <person name="Kim W."/>
        </authorList>
    </citation>
    <scope>NUCLEOTIDE SEQUENCE [LARGE SCALE GENOMIC DNA]</scope>
    <source>
        <strain evidence="9 10">CAU 1517</strain>
    </source>
</reference>
<keyword evidence="5 6" id="KW-0472">Membrane</keyword>
<dbReference type="Proteomes" id="UP000308901">
    <property type="component" value="Unassembled WGS sequence"/>
</dbReference>
<feature type="transmembrane region" description="Helical" evidence="6">
    <location>
        <begin position="958"/>
        <end position="976"/>
    </location>
</feature>